<dbReference type="InterPro" id="IPR039477">
    <property type="entry name" value="ILEI/PANDER_dom"/>
</dbReference>
<keyword evidence="7" id="KW-1133">Transmembrane helix</keyword>
<keyword evidence="6" id="KW-1015">Disulfide bond</keyword>
<protein>
    <submittedName>
        <fullName evidence="9">Family with sequence similarity 3 member C</fullName>
    </submittedName>
</protein>
<keyword evidence="7" id="KW-0812">Transmembrane</keyword>
<dbReference type="Pfam" id="PF15711">
    <property type="entry name" value="ILEI"/>
    <property type="match status" value="1"/>
</dbReference>
<evidence type="ECO:0000313" key="10">
    <source>
        <dbReference type="Proteomes" id="UP000694388"/>
    </source>
</evidence>
<evidence type="ECO:0000256" key="3">
    <source>
        <dbReference type="ARBA" id="ARBA00022525"/>
    </source>
</evidence>
<comment type="similarity">
    <text evidence="2">Belongs to the FAM3 family.</text>
</comment>
<proteinExistence type="inferred from homology"/>
<feature type="domain" description="ILEI/PANDER" evidence="8">
    <location>
        <begin position="106"/>
        <end position="193"/>
    </location>
</feature>
<feature type="transmembrane region" description="Helical" evidence="7">
    <location>
        <begin position="6"/>
        <end position="24"/>
    </location>
</feature>
<evidence type="ECO:0000259" key="8">
    <source>
        <dbReference type="Pfam" id="PF15711"/>
    </source>
</evidence>
<dbReference type="PANTHER" id="PTHR14592">
    <property type="entry name" value="UNCHARACTERIZED FAM3"/>
    <property type="match status" value="1"/>
</dbReference>
<sequence>MRFSGAARLGILALIVIVLIVVAYHELEVKLKGNIHNIISKVSVFGKQEIPAAKAKVVRNKCNLSVLCASGHLAFRLLSGAASIVGPKICLEDDILMSSVKNNVGRGFNIALVEGSTGMVKDTKVIDMWGGDVKDLITFLKDIPKGMLVFIATFDDGATKLNDEARELIQQLGSKAIKSLAFRDSWVFVGAKGIDSSLFEKHMKNNKETNKYEGWPELVEIEGCIPTTKV</sequence>
<organism evidence="9 10">
    <name type="scientific">Eptatretus burgeri</name>
    <name type="common">Inshore hagfish</name>
    <dbReference type="NCBI Taxonomy" id="7764"/>
    <lineage>
        <taxon>Eukaryota</taxon>
        <taxon>Metazoa</taxon>
        <taxon>Chordata</taxon>
        <taxon>Craniata</taxon>
        <taxon>Vertebrata</taxon>
        <taxon>Cyclostomata</taxon>
        <taxon>Myxini</taxon>
        <taxon>Myxiniformes</taxon>
        <taxon>Myxinidae</taxon>
        <taxon>Eptatretinae</taxon>
        <taxon>Eptatretus</taxon>
    </lineage>
</organism>
<evidence type="ECO:0000313" key="9">
    <source>
        <dbReference type="Ensembl" id="ENSEBUP00000014839.1"/>
    </source>
</evidence>
<dbReference type="AlphaFoldDB" id="A0A8C4QG20"/>
<keyword evidence="10" id="KW-1185">Reference proteome</keyword>
<dbReference type="InterPro" id="IPR039475">
    <property type="entry name" value="ILEI_FAM3C"/>
</dbReference>
<evidence type="ECO:0000256" key="4">
    <source>
        <dbReference type="ARBA" id="ARBA00022729"/>
    </source>
</evidence>
<reference evidence="9" key="1">
    <citation type="submission" date="2025-08" db="UniProtKB">
        <authorList>
            <consortium name="Ensembl"/>
        </authorList>
    </citation>
    <scope>IDENTIFICATION</scope>
</reference>
<comment type="subcellular location">
    <subcellularLocation>
        <location evidence="1">Secreted</location>
    </subcellularLocation>
</comment>
<keyword evidence="4" id="KW-0732">Signal</keyword>
<dbReference type="CDD" id="cd13940">
    <property type="entry name" value="ILEI_FAM3C"/>
    <property type="match status" value="1"/>
</dbReference>
<accession>A0A8C4QG20</accession>
<dbReference type="Ensembl" id="ENSEBUT00000015415.1">
    <property type="protein sequence ID" value="ENSEBUP00000014839.1"/>
    <property type="gene ID" value="ENSEBUG00000009355.1"/>
</dbReference>
<keyword evidence="7" id="KW-0472">Membrane</keyword>
<dbReference type="InterPro" id="IPR039220">
    <property type="entry name" value="FAM3"/>
</dbReference>
<evidence type="ECO:0000256" key="6">
    <source>
        <dbReference type="ARBA" id="ARBA00023157"/>
    </source>
</evidence>
<name>A0A8C4QG20_EPTBU</name>
<evidence type="ECO:0000256" key="5">
    <source>
        <dbReference type="ARBA" id="ARBA00022734"/>
    </source>
</evidence>
<dbReference type="GeneTree" id="ENSGT00950000183004"/>
<keyword evidence="3" id="KW-0964">Secreted</keyword>
<dbReference type="PROSITE" id="PS52031">
    <property type="entry name" value="GG_LECTIN"/>
    <property type="match status" value="1"/>
</dbReference>
<reference evidence="9" key="2">
    <citation type="submission" date="2025-09" db="UniProtKB">
        <authorList>
            <consortium name="Ensembl"/>
        </authorList>
    </citation>
    <scope>IDENTIFICATION</scope>
</reference>
<keyword evidence="5" id="KW-0430">Lectin</keyword>
<evidence type="ECO:0000256" key="1">
    <source>
        <dbReference type="ARBA" id="ARBA00004613"/>
    </source>
</evidence>
<dbReference type="GO" id="GO:0005576">
    <property type="term" value="C:extracellular region"/>
    <property type="evidence" value="ECO:0007669"/>
    <property type="project" value="UniProtKB-SubCell"/>
</dbReference>
<dbReference type="Proteomes" id="UP000694388">
    <property type="component" value="Unplaced"/>
</dbReference>
<dbReference type="GO" id="GO:0030246">
    <property type="term" value="F:carbohydrate binding"/>
    <property type="evidence" value="ECO:0007669"/>
    <property type="project" value="UniProtKB-KW"/>
</dbReference>
<evidence type="ECO:0000256" key="2">
    <source>
        <dbReference type="ARBA" id="ARBA00010905"/>
    </source>
</evidence>
<evidence type="ECO:0000256" key="7">
    <source>
        <dbReference type="SAM" id="Phobius"/>
    </source>
</evidence>